<evidence type="ECO:0000256" key="2">
    <source>
        <dbReference type="SAM" id="Coils"/>
    </source>
</evidence>
<dbReference type="Gene3D" id="1.20.58.2190">
    <property type="match status" value="1"/>
</dbReference>
<dbReference type="EMBL" id="VLTO01000033">
    <property type="protein sequence ID" value="KAA0173453.1"/>
    <property type="molecule type" value="Genomic_DNA"/>
</dbReference>
<feature type="region of interest" description="Disordered" evidence="3">
    <location>
        <begin position="176"/>
        <end position="201"/>
    </location>
</feature>
<dbReference type="Gene3D" id="3.40.30.10">
    <property type="entry name" value="Glutaredoxin"/>
    <property type="match status" value="1"/>
</dbReference>
<accession>A0A5A8E6P5</accession>
<feature type="region of interest" description="Disordered" evidence="3">
    <location>
        <begin position="240"/>
        <end position="290"/>
    </location>
</feature>
<evidence type="ECO:0000256" key="1">
    <source>
        <dbReference type="ARBA" id="ARBA00023157"/>
    </source>
</evidence>
<feature type="compositionally biased region" description="Pro residues" evidence="3">
    <location>
        <begin position="176"/>
        <end position="199"/>
    </location>
</feature>
<dbReference type="CDD" id="cd02947">
    <property type="entry name" value="TRX_family"/>
    <property type="match status" value="1"/>
</dbReference>
<evidence type="ECO:0000313" key="6">
    <source>
        <dbReference type="Proteomes" id="UP000322899"/>
    </source>
</evidence>
<evidence type="ECO:0000259" key="4">
    <source>
        <dbReference type="PROSITE" id="PS51352"/>
    </source>
</evidence>
<feature type="domain" description="Thioredoxin" evidence="4">
    <location>
        <begin position="1"/>
        <end position="117"/>
    </location>
</feature>
<evidence type="ECO:0000313" key="5">
    <source>
        <dbReference type="EMBL" id="KAA0173453.1"/>
    </source>
</evidence>
<dbReference type="AlphaFoldDB" id="A0A5A8E6P5"/>
<proteinExistence type="predicted"/>
<reference evidence="5 6" key="1">
    <citation type="submission" date="2019-07" db="EMBL/GenBank/DDBJ databases">
        <title>Genomes of Cafeteria roenbergensis.</title>
        <authorList>
            <person name="Fischer M.G."/>
            <person name="Hackl T."/>
            <person name="Roman M."/>
        </authorList>
    </citation>
    <scope>NUCLEOTIDE SEQUENCE [LARGE SCALE GENOMIC DNA]</scope>
    <source>
        <strain evidence="5 6">E4-10P</strain>
    </source>
</reference>
<protein>
    <recommendedName>
        <fullName evidence="4">Thioredoxin domain-containing protein</fullName>
    </recommendedName>
</protein>
<sequence length="544" mass="54653">MSAVREVTSMQELEAAVGSCHDGQGLIICCSASWCGPCKAIKPEFEALSARHPDVLCLRAMDDTGPDVVAAMKIRGFPTFIAGTKSGGATFTETHRFSGADRSKLESTFASLAAASAASAPDPFSGAGRSLGALGGGGGGAKADMKAARLAAMERRRAADAAAREAPAAAAAAAPAPAPAAPAPAPAAPAPAPAAPAPPAGGERLFPNVQALVDMGFGVEAASLAIGYGGSLEGALDWLEARPDGKPLPGEAAPDAGDGAGGDGDGNGDGDGDGDGYEDDGAEGGGGASGLSLAERKARVQRLIAEKKAAKAAEEKEAAKARELARREAGQRAAEAEAARAAAAKEVERRERQRDAQAAAKRKLIARLQVVQDQLERAKASGHADKVAELEAKIAALQGGHEHHAASGKFDPAAWQARLERAMGVLSKLDGERGRTAMATVKALVSNAMDPAKGGAGEEAGAKFRRVKADKPALRSRVTDVPGGRPLLMAAGWAAEFSAEAEAAGVSGAAAVDAFVFGGAPLTAEQAARLGRAAIEAIDAALAK</sequence>
<dbReference type="Pfam" id="PF00085">
    <property type="entry name" value="Thioredoxin"/>
    <property type="match status" value="1"/>
</dbReference>
<gene>
    <name evidence="5" type="ORF">FNF27_05093</name>
</gene>
<dbReference type="InterPro" id="IPR036249">
    <property type="entry name" value="Thioredoxin-like_sf"/>
</dbReference>
<organism evidence="5 6">
    <name type="scientific">Cafeteria roenbergensis</name>
    <name type="common">Marine flagellate</name>
    <dbReference type="NCBI Taxonomy" id="33653"/>
    <lineage>
        <taxon>Eukaryota</taxon>
        <taxon>Sar</taxon>
        <taxon>Stramenopiles</taxon>
        <taxon>Bigyra</taxon>
        <taxon>Opalozoa</taxon>
        <taxon>Bicosoecida</taxon>
        <taxon>Cafeteriaceae</taxon>
        <taxon>Cafeteria</taxon>
    </lineage>
</organism>
<dbReference type="SUPFAM" id="SSF52833">
    <property type="entry name" value="Thioredoxin-like"/>
    <property type="match status" value="1"/>
</dbReference>
<dbReference type="OrthoDB" id="2121326at2759"/>
<dbReference type="PANTHER" id="PTHR46115">
    <property type="entry name" value="THIOREDOXIN-LIKE PROTEIN 1"/>
    <property type="match status" value="1"/>
</dbReference>
<keyword evidence="1" id="KW-1015">Disulfide bond</keyword>
<feature type="compositionally biased region" description="Acidic residues" evidence="3">
    <location>
        <begin position="266"/>
        <end position="282"/>
    </location>
</feature>
<evidence type="ECO:0000256" key="3">
    <source>
        <dbReference type="SAM" id="MobiDB-lite"/>
    </source>
</evidence>
<comment type="caution">
    <text evidence="5">The sequence shown here is derived from an EMBL/GenBank/DDBJ whole genome shotgun (WGS) entry which is preliminary data.</text>
</comment>
<dbReference type="PROSITE" id="PS51352">
    <property type="entry name" value="THIOREDOXIN_2"/>
    <property type="match status" value="1"/>
</dbReference>
<keyword evidence="2" id="KW-0175">Coiled coil</keyword>
<dbReference type="Proteomes" id="UP000322899">
    <property type="component" value="Unassembled WGS sequence"/>
</dbReference>
<feature type="coiled-coil region" evidence="2">
    <location>
        <begin position="293"/>
        <end position="381"/>
    </location>
</feature>
<name>A0A5A8E6P5_CAFRO</name>
<dbReference type="InterPro" id="IPR013766">
    <property type="entry name" value="Thioredoxin_domain"/>
</dbReference>
<dbReference type="CDD" id="cd09212">
    <property type="entry name" value="PUB"/>
    <property type="match status" value="1"/>
</dbReference>